<dbReference type="OrthoDB" id="7873468at2"/>
<evidence type="ECO:0000256" key="1">
    <source>
        <dbReference type="SAM" id="Phobius"/>
    </source>
</evidence>
<dbReference type="EMBL" id="AQQW01000015">
    <property type="protein sequence ID" value="ETW11141.1"/>
    <property type="molecule type" value="Genomic_DNA"/>
</dbReference>
<feature type="transmembrane region" description="Helical" evidence="1">
    <location>
        <begin position="12"/>
        <end position="30"/>
    </location>
</feature>
<proteinExistence type="predicted"/>
<evidence type="ECO:0000313" key="3">
    <source>
        <dbReference type="Proteomes" id="UP000019063"/>
    </source>
</evidence>
<dbReference type="AlphaFoldDB" id="W4HG65"/>
<name>W4HG65_9RHOB</name>
<accession>W4HG65</accession>
<reference evidence="2 3" key="1">
    <citation type="journal article" date="2014" name="Antonie Van Leeuwenhoek">
        <title>Roseivivax atlanticus sp. nov., isolated from surface seawater of the Atlantic Ocean.</title>
        <authorList>
            <person name="Li G."/>
            <person name="Lai Q."/>
            <person name="Liu X."/>
            <person name="Sun F."/>
            <person name="Shao Z."/>
        </authorList>
    </citation>
    <scope>NUCLEOTIDE SEQUENCE [LARGE SCALE GENOMIC DNA]</scope>
    <source>
        <strain evidence="2 3">22II-s10s</strain>
    </source>
</reference>
<comment type="caution">
    <text evidence="2">The sequence shown here is derived from an EMBL/GenBank/DDBJ whole genome shotgun (WGS) entry which is preliminary data.</text>
</comment>
<keyword evidence="3" id="KW-1185">Reference proteome</keyword>
<organism evidence="2 3">
    <name type="scientific">Roseivivax marinus</name>
    <dbReference type="NCBI Taxonomy" id="1379903"/>
    <lineage>
        <taxon>Bacteria</taxon>
        <taxon>Pseudomonadati</taxon>
        <taxon>Pseudomonadota</taxon>
        <taxon>Alphaproteobacteria</taxon>
        <taxon>Rhodobacterales</taxon>
        <taxon>Roseobacteraceae</taxon>
        <taxon>Roseivivax</taxon>
    </lineage>
</organism>
<sequence length="68" mass="7373">MTRTVLRKVQLACFGLVHVPLIAIAAFALPKAQYDLVIVAFVATLGTALMVWGVLERSLSSTQRTSEV</sequence>
<keyword evidence="1" id="KW-1133">Transmembrane helix</keyword>
<protein>
    <submittedName>
        <fullName evidence="2">Uncharacterized protein</fullName>
    </submittedName>
</protein>
<evidence type="ECO:0000313" key="2">
    <source>
        <dbReference type="EMBL" id="ETW11141.1"/>
    </source>
</evidence>
<dbReference type="RefSeq" id="WP_043846682.1">
    <property type="nucleotide sequence ID" value="NZ_AQQW01000015.1"/>
</dbReference>
<keyword evidence="1" id="KW-0472">Membrane</keyword>
<gene>
    <name evidence="2" type="ORF">ATO8_18345</name>
</gene>
<dbReference type="eggNOG" id="ENOG5032G09">
    <property type="taxonomic scope" value="Bacteria"/>
</dbReference>
<dbReference type="Proteomes" id="UP000019063">
    <property type="component" value="Unassembled WGS sequence"/>
</dbReference>
<feature type="transmembrane region" description="Helical" evidence="1">
    <location>
        <begin position="36"/>
        <end position="55"/>
    </location>
</feature>
<keyword evidence="1" id="KW-0812">Transmembrane</keyword>